<reference evidence="1 2" key="1">
    <citation type="submission" date="2022-05" db="EMBL/GenBank/DDBJ databases">
        <authorList>
            <consortium name="Genoscope - CEA"/>
            <person name="William W."/>
        </authorList>
    </citation>
    <scope>NUCLEOTIDE SEQUENCE [LARGE SCALE GENOMIC DNA]</scope>
</reference>
<organism evidence="1 2">
    <name type="scientific">Pocillopora meandrina</name>
    <dbReference type="NCBI Taxonomy" id="46732"/>
    <lineage>
        <taxon>Eukaryota</taxon>
        <taxon>Metazoa</taxon>
        <taxon>Cnidaria</taxon>
        <taxon>Anthozoa</taxon>
        <taxon>Hexacorallia</taxon>
        <taxon>Scleractinia</taxon>
        <taxon>Astrocoeniina</taxon>
        <taxon>Pocilloporidae</taxon>
        <taxon>Pocillopora</taxon>
    </lineage>
</organism>
<accession>A0AAU9VTD7</accession>
<protein>
    <submittedName>
        <fullName evidence="1">Uncharacterized protein</fullName>
    </submittedName>
</protein>
<sequence length="106" mass="12422">MKVMNGLVVEYLIDSYEDKWKEPTVNTEVSGFRYTLAFIWCLDICPRTLSDLSSEQFRRAILENTCELRGTDNVNFKERLPSHWNIFGHVMHVLKTIACARTYVMD</sequence>
<name>A0AAU9VTD7_9CNID</name>
<gene>
    <name evidence="1" type="ORF">PMEA_00022222</name>
</gene>
<proteinExistence type="predicted"/>
<dbReference type="AlphaFoldDB" id="A0AAU9VTD7"/>
<dbReference type="EMBL" id="CALNXJ010000004">
    <property type="protein sequence ID" value="CAH3037606.1"/>
    <property type="molecule type" value="Genomic_DNA"/>
</dbReference>
<dbReference type="Proteomes" id="UP001159428">
    <property type="component" value="Unassembled WGS sequence"/>
</dbReference>
<comment type="caution">
    <text evidence="1">The sequence shown here is derived from an EMBL/GenBank/DDBJ whole genome shotgun (WGS) entry which is preliminary data.</text>
</comment>
<evidence type="ECO:0000313" key="2">
    <source>
        <dbReference type="Proteomes" id="UP001159428"/>
    </source>
</evidence>
<evidence type="ECO:0000313" key="1">
    <source>
        <dbReference type="EMBL" id="CAH3037606.1"/>
    </source>
</evidence>
<keyword evidence="2" id="KW-1185">Reference proteome</keyword>